<organism evidence="2 3">
    <name type="scientific">Phascolomyces articulosus</name>
    <dbReference type="NCBI Taxonomy" id="60185"/>
    <lineage>
        <taxon>Eukaryota</taxon>
        <taxon>Fungi</taxon>
        <taxon>Fungi incertae sedis</taxon>
        <taxon>Mucoromycota</taxon>
        <taxon>Mucoromycotina</taxon>
        <taxon>Mucoromycetes</taxon>
        <taxon>Mucorales</taxon>
        <taxon>Lichtheimiaceae</taxon>
        <taxon>Phascolomyces</taxon>
    </lineage>
</organism>
<feature type="signal peptide" evidence="1">
    <location>
        <begin position="1"/>
        <end position="18"/>
    </location>
</feature>
<gene>
    <name evidence="2" type="ORF">BDA99DRAFT_342645</name>
</gene>
<evidence type="ECO:0000313" key="3">
    <source>
        <dbReference type="Proteomes" id="UP001209540"/>
    </source>
</evidence>
<dbReference type="AlphaFoldDB" id="A0AAD5KK25"/>
<sequence>MKASYIVALFALVAVATAQDTIKDSKVQSQSADGTLGQVTDNSHSVVAANDAVKEGVNVLSSKEITGTVEQGQTMH</sequence>
<comment type="caution">
    <text evidence="2">The sequence shown here is derived from an EMBL/GenBank/DDBJ whole genome shotgun (WGS) entry which is preliminary data.</text>
</comment>
<keyword evidence="3" id="KW-1185">Reference proteome</keyword>
<evidence type="ECO:0000313" key="2">
    <source>
        <dbReference type="EMBL" id="KAI9269092.1"/>
    </source>
</evidence>
<keyword evidence="1" id="KW-0732">Signal</keyword>
<proteinExistence type="predicted"/>
<dbReference type="EMBL" id="JAIXMP010000008">
    <property type="protein sequence ID" value="KAI9269092.1"/>
    <property type="molecule type" value="Genomic_DNA"/>
</dbReference>
<evidence type="ECO:0008006" key="4">
    <source>
        <dbReference type="Google" id="ProtNLM"/>
    </source>
</evidence>
<evidence type="ECO:0000256" key="1">
    <source>
        <dbReference type="SAM" id="SignalP"/>
    </source>
</evidence>
<name>A0AAD5KK25_9FUNG</name>
<accession>A0AAD5KK25</accession>
<reference evidence="2" key="1">
    <citation type="journal article" date="2022" name="IScience">
        <title>Evolution of zygomycete secretomes and the origins of terrestrial fungal ecologies.</title>
        <authorList>
            <person name="Chang Y."/>
            <person name="Wang Y."/>
            <person name="Mondo S."/>
            <person name="Ahrendt S."/>
            <person name="Andreopoulos W."/>
            <person name="Barry K."/>
            <person name="Beard J."/>
            <person name="Benny G.L."/>
            <person name="Blankenship S."/>
            <person name="Bonito G."/>
            <person name="Cuomo C."/>
            <person name="Desiro A."/>
            <person name="Gervers K.A."/>
            <person name="Hundley H."/>
            <person name="Kuo A."/>
            <person name="LaButti K."/>
            <person name="Lang B.F."/>
            <person name="Lipzen A."/>
            <person name="O'Donnell K."/>
            <person name="Pangilinan J."/>
            <person name="Reynolds N."/>
            <person name="Sandor L."/>
            <person name="Smith M.E."/>
            <person name="Tsang A."/>
            <person name="Grigoriev I.V."/>
            <person name="Stajich J.E."/>
            <person name="Spatafora J.W."/>
        </authorList>
    </citation>
    <scope>NUCLEOTIDE SEQUENCE</scope>
    <source>
        <strain evidence="2">RSA 2281</strain>
    </source>
</reference>
<feature type="chain" id="PRO_5041975419" description="Secreted protein" evidence="1">
    <location>
        <begin position="19"/>
        <end position="76"/>
    </location>
</feature>
<protein>
    <recommendedName>
        <fullName evidence="4">Secreted protein</fullName>
    </recommendedName>
</protein>
<reference evidence="2" key="2">
    <citation type="submission" date="2023-02" db="EMBL/GenBank/DDBJ databases">
        <authorList>
            <consortium name="DOE Joint Genome Institute"/>
            <person name="Mondo S.J."/>
            <person name="Chang Y."/>
            <person name="Wang Y."/>
            <person name="Ahrendt S."/>
            <person name="Andreopoulos W."/>
            <person name="Barry K."/>
            <person name="Beard J."/>
            <person name="Benny G.L."/>
            <person name="Blankenship S."/>
            <person name="Bonito G."/>
            <person name="Cuomo C."/>
            <person name="Desiro A."/>
            <person name="Gervers K.A."/>
            <person name="Hundley H."/>
            <person name="Kuo A."/>
            <person name="LaButti K."/>
            <person name="Lang B.F."/>
            <person name="Lipzen A."/>
            <person name="O'Donnell K."/>
            <person name="Pangilinan J."/>
            <person name="Reynolds N."/>
            <person name="Sandor L."/>
            <person name="Smith M.W."/>
            <person name="Tsang A."/>
            <person name="Grigoriev I.V."/>
            <person name="Stajich J.E."/>
            <person name="Spatafora J.W."/>
        </authorList>
    </citation>
    <scope>NUCLEOTIDE SEQUENCE</scope>
    <source>
        <strain evidence="2">RSA 2281</strain>
    </source>
</reference>
<dbReference type="Proteomes" id="UP001209540">
    <property type="component" value="Unassembled WGS sequence"/>
</dbReference>